<dbReference type="InterPro" id="IPR007015">
    <property type="entry name" value="DNA_pol_V/MYBBP1A"/>
</dbReference>
<dbReference type="Proteomes" id="UP001586593">
    <property type="component" value="Unassembled WGS sequence"/>
</dbReference>
<feature type="region of interest" description="Disordered" evidence="3">
    <location>
        <begin position="337"/>
        <end position="412"/>
    </location>
</feature>
<evidence type="ECO:0000256" key="1">
    <source>
        <dbReference type="ARBA" id="ARBA00004123"/>
    </source>
</evidence>
<proteinExistence type="predicted"/>
<sequence>MIFQKMVEGGEKAPFILENVFSKNLMVCLMNQAAKEDRYLHRAALKALKTIETAVQQNPSLLPLVLRQLLGPRGAYNFDLRTNTKTVDKLLQSTNSENAGEVLEILKGCNNLEASQSLQTYSGYLSRIASLPTDVELADGETRVPAAVRALQEMSKLTYSKAGSDAVAGKIRDMLRSKLTAAFAKLVRRPEDFAHLCRAVLSIKADHDMDEEIESELRRASERLADLLDREHVELGLRAPYQGLALLHAVGILQLHNEEPDAVDTLADLDQCYEKLKSNALKDDDGISEFLVEILLSMVAQPSSLMRQVSQQVFEAFTPLLSEQAIQLLLDPLEAEESSKGQQALFSTEDEDMNGDGEEGSDGSDPESLDSDVEMVDIEGAPSEDGSEGTDDSSDEAEEEEEEEEDGDKEEMQAFDDALAKVLKTRRLDAQDQEAAAAADDSDSDSDSDMSDSEMMALDDKIAEVFRQRTKQARKGRDRRDAKASVVNFKHRVLDLLAIFVRREAASANPLVFRVLLPLLRLVRTTTVRPLAGKACELVLTFGKSLKKARSVGAEQDKAKKEQEEQEQAQSGKEKDKKKKKKKDKKDKNKKSQEEDVGGKAGLDADDLLALLAEIHTEAALDQSHVLARAASAASLAVASVLLDGTGPWTAVARQGIDEDVFRLYAGTQLRWFRGEIKMQASFFSDWLNWCQSHASASAAKTAAVKE</sequence>
<comment type="caution">
    <text evidence="4">The sequence shown here is derived from an EMBL/GenBank/DDBJ whole genome shotgun (WGS) entry which is preliminary data.</text>
</comment>
<comment type="subcellular location">
    <subcellularLocation>
        <location evidence="1">Nucleus</location>
    </subcellularLocation>
</comment>
<evidence type="ECO:0000256" key="3">
    <source>
        <dbReference type="SAM" id="MobiDB-lite"/>
    </source>
</evidence>
<gene>
    <name evidence="4" type="ORF">VTK73DRAFT_324</name>
</gene>
<feature type="compositionally biased region" description="Acidic residues" evidence="3">
    <location>
        <begin position="385"/>
        <end position="409"/>
    </location>
</feature>
<dbReference type="Pfam" id="PF04931">
    <property type="entry name" value="DNA_pol_phi"/>
    <property type="match status" value="1"/>
</dbReference>
<keyword evidence="5" id="KW-1185">Reference proteome</keyword>
<evidence type="ECO:0008006" key="6">
    <source>
        <dbReference type="Google" id="ProtNLM"/>
    </source>
</evidence>
<feature type="compositionally biased region" description="Basic residues" evidence="3">
    <location>
        <begin position="576"/>
        <end position="585"/>
    </location>
</feature>
<feature type="region of interest" description="Disordered" evidence="3">
    <location>
        <begin position="553"/>
        <end position="598"/>
    </location>
</feature>
<evidence type="ECO:0000313" key="4">
    <source>
        <dbReference type="EMBL" id="KAL1846234.1"/>
    </source>
</evidence>
<dbReference type="PANTHER" id="PTHR13213:SF2">
    <property type="entry name" value="MYB-BINDING PROTEIN 1A"/>
    <property type="match status" value="1"/>
</dbReference>
<feature type="compositionally biased region" description="Basic and acidic residues" evidence="3">
    <location>
        <begin position="586"/>
        <end position="598"/>
    </location>
</feature>
<organism evidence="4 5">
    <name type="scientific">Phialemonium thermophilum</name>
    <dbReference type="NCBI Taxonomy" id="223376"/>
    <lineage>
        <taxon>Eukaryota</taxon>
        <taxon>Fungi</taxon>
        <taxon>Dikarya</taxon>
        <taxon>Ascomycota</taxon>
        <taxon>Pezizomycotina</taxon>
        <taxon>Sordariomycetes</taxon>
        <taxon>Sordariomycetidae</taxon>
        <taxon>Cephalothecales</taxon>
        <taxon>Cephalothecaceae</taxon>
        <taxon>Phialemonium</taxon>
    </lineage>
</organism>
<reference evidence="4 5" key="1">
    <citation type="journal article" date="2024" name="Commun. Biol.">
        <title>Comparative genomic analysis of thermophilic fungi reveals convergent evolutionary adaptations and gene losses.</title>
        <authorList>
            <person name="Steindorff A.S."/>
            <person name="Aguilar-Pontes M.V."/>
            <person name="Robinson A.J."/>
            <person name="Andreopoulos B."/>
            <person name="LaButti K."/>
            <person name="Kuo A."/>
            <person name="Mondo S."/>
            <person name="Riley R."/>
            <person name="Otillar R."/>
            <person name="Haridas S."/>
            <person name="Lipzen A."/>
            <person name="Grimwood J."/>
            <person name="Schmutz J."/>
            <person name="Clum A."/>
            <person name="Reid I.D."/>
            <person name="Moisan M.C."/>
            <person name="Butler G."/>
            <person name="Nguyen T.T.M."/>
            <person name="Dewar K."/>
            <person name="Conant G."/>
            <person name="Drula E."/>
            <person name="Henrissat B."/>
            <person name="Hansel C."/>
            <person name="Singer S."/>
            <person name="Hutchinson M.I."/>
            <person name="de Vries R.P."/>
            <person name="Natvig D.O."/>
            <person name="Powell A.J."/>
            <person name="Tsang A."/>
            <person name="Grigoriev I.V."/>
        </authorList>
    </citation>
    <scope>NUCLEOTIDE SEQUENCE [LARGE SCALE GENOMIC DNA]</scope>
    <source>
        <strain evidence="4 5">ATCC 24622</strain>
    </source>
</reference>
<feature type="compositionally biased region" description="Acidic residues" evidence="3">
    <location>
        <begin position="440"/>
        <end position="452"/>
    </location>
</feature>
<protein>
    <recommendedName>
        <fullName evidence="6">DNA polymerase V</fullName>
    </recommendedName>
</protein>
<name>A0ABR3VVQ9_9PEZI</name>
<feature type="compositionally biased region" description="Acidic residues" evidence="3">
    <location>
        <begin position="348"/>
        <end position="377"/>
    </location>
</feature>
<accession>A0ABR3VVQ9</accession>
<evidence type="ECO:0000313" key="5">
    <source>
        <dbReference type="Proteomes" id="UP001586593"/>
    </source>
</evidence>
<dbReference type="EMBL" id="JAZHXJ010001047">
    <property type="protein sequence ID" value="KAL1846234.1"/>
    <property type="molecule type" value="Genomic_DNA"/>
</dbReference>
<evidence type="ECO:0000256" key="2">
    <source>
        <dbReference type="ARBA" id="ARBA00023242"/>
    </source>
</evidence>
<feature type="region of interest" description="Disordered" evidence="3">
    <location>
        <begin position="432"/>
        <end position="453"/>
    </location>
</feature>
<keyword evidence="2" id="KW-0539">Nucleus</keyword>
<dbReference type="PANTHER" id="PTHR13213">
    <property type="entry name" value="MYB-BINDING PROTEIN 1A FAMILY MEMBER"/>
    <property type="match status" value="1"/>
</dbReference>